<dbReference type="Pfam" id="PF00753">
    <property type="entry name" value="Lactamase_B"/>
    <property type="match status" value="1"/>
</dbReference>
<dbReference type="InterPro" id="IPR036388">
    <property type="entry name" value="WH-like_DNA-bd_sf"/>
</dbReference>
<dbReference type="EMBL" id="SHNN01000002">
    <property type="protein sequence ID" value="MCX2981054.1"/>
    <property type="molecule type" value="Genomic_DNA"/>
</dbReference>
<evidence type="ECO:0000256" key="1">
    <source>
        <dbReference type="ARBA" id="ARBA00005250"/>
    </source>
</evidence>
<dbReference type="InterPro" id="IPR050855">
    <property type="entry name" value="NDM-1-like"/>
</dbReference>
<gene>
    <name evidence="3" type="ORF">EYC98_09280</name>
</gene>
<dbReference type="Gene3D" id="3.60.15.10">
    <property type="entry name" value="Ribonuclease Z/Hydroxyacylglutathione hydrolase-like"/>
    <property type="match status" value="1"/>
</dbReference>
<keyword evidence="4" id="KW-1185">Reference proteome</keyword>
<comment type="caution">
    <text evidence="3">The sequence shown here is derived from an EMBL/GenBank/DDBJ whole genome shotgun (WGS) entry which is preliminary data.</text>
</comment>
<evidence type="ECO:0000313" key="4">
    <source>
        <dbReference type="Proteomes" id="UP001143362"/>
    </source>
</evidence>
<name>A0ABT3TFM9_9GAMM</name>
<dbReference type="PANTHER" id="PTHR42951">
    <property type="entry name" value="METALLO-BETA-LACTAMASE DOMAIN-CONTAINING"/>
    <property type="match status" value="1"/>
</dbReference>
<dbReference type="InterPro" id="IPR001279">
    <property type="entry name" value="Metallo-B-lactamas"/>
</dbReference>
<accession>A0ABT3TFM9</accession>
<dbReference type="Proteomes" id="UP001143362">
    <property type="component" value="Unassembled WGS sequence"/>
</dbReference>
<dbReference type="SMART" id="SM00849">
    <property type="entry name" value="Lactamase_B"/>
    <property type="match status" value="1"/>
</dbReference>
<comment type="similarity">
    <text evidence="1">Belongs to the metallo-beta-lactamase superfamily. Class-B beta-lactamase family.</text>
</comment>
<dbReference type="RefSeq" id="WP_279245070.1">
    <property type="nucleotide sequence ID" value="NZ_SHNN01000002.1"/>
</dbReference>
<dbReference type="InterPro" id="IPR048933">
    <property type="entry name" value="B_lactamase-like_C"/>
</dbReference>
<dbReference type="Gene3D" id="1.10.10.10">
    <property type="entry name" value="Winged helix-like DNA-binding domain superfamily/Winged helix DNA-binding domain"/>
    <property type="match status" value="1"/>
</dbReference>
<evidence type="ECO:0000313" key="3">
    <source>
        <dbReference type="EMBL" id="MCX2981054.1"/>
    </source>
</evidence>
<dbReference type="Pfam" id="PF21221">
    <property type="entry name" value="B_lactamase-like_C"/>
    <property type="match status" value="1"/>
</dbReference>
<protein>
    <submittedName>
        <fullName evidence="3">MBL fold metallo-hydrolase</fullName>
    </submittedName>
</protein>
<sequence length="358" mass="40885">MPEEKSEKVRGLVYPYGAKPEVNPGEPFEVAAGVYWVRFAMPMSLDHINIWLLEDDDGWTVVDTCLDLPGARAQWENLFSDFMQGKPVKRVICTHLHPDHVGLAGWITRRFDAELWMSREEFLMCRSLAGDTGREAPDVAIRFYQAAGFDEAQLDAYRKRFGGFGRAISALPDSFYRLKDGETISINNRYWQLVVGSGHSPEHMCLYCPALKLLISGDQVLPRITPNVSVFPTEPRGDTLKDWLQSNARIRDQLPDDVLVLPAHQAPFYGLHVRLTQLIEAHEHDLDKLYDWLEEPRRAVDCFPALFKRPIDGGVIQMATGETLAHLNCLMGRRRIKQERDANGVDWYTRKPETAEFD</sequence>
<proteinExistence type="inferred from homology"/>
<reference evidence="3" key="1">
    <citation type="submission" date="2019-02" db="EMBL/GenBank/DDBJ databases">
        <authorList>
            <person name="Li S.-H."/>
        </authorList>
    </citation>
    <scope>NUCLEOTIDE SEQUENCE</scope>
    <source>
        <strain evidence="3">IMCC14734</strain>
    </source>
</reference>
<dbReference type="PANTHER" id="PTHR42951:SF4">
    <property type="entry name" value="ACYL-COENZYME A THIOESTERASE MBLAC2"/>
    <property type="match status" value="1"/>
</dbReference>
<dbReference type="InterPro" id="IPR036866">
    <property type="entry name" value="RibonucZ/Hydroxyglut_hydro"/>
</dbReference>
<organism evidence="3 4">
    <name type="scientific">Candidatus Litorirhabdus singularis</name>
    <dbReference type="NCBI Taxonomy" id="2518993"/>
    <lineage>
        <taxon>Bacteria</taxon>
        <taxon>Pseudomonadati</taxon>
        <taxon>Pseudomonadota</taxon>
        <taxon>Gammaproteobacteria</taxon>
        <taxon>Cellvibrionales</taxon>
        <taxon>Halieaceae</taxon>
        <taxon>Candidatus Litorirhabdus</taxon>
    </lineage>
</organism>
<evidence type="ECO:0000259" key="2">
    <source>
        <dbReference type="SMART" id="SM00849"/>
    </source>
</evidence>
<dbReference type="SUPFAM" id="SSF56281">
    <property type="entry name" value="Metallo-hydrolase/oxidoreductase"/>
    <property type="match status" value="1"/>
</dbReference>
<feature type="domain" description="Metallo-beta-lactamase" evidence="2">
    <location>
        <begin position="47"/>
        <end position="264"/>
    </location>
</feature>